<reference evidence="1 2" key="1">
    <citation type="submission" date="2020-08" db="EMBL/GenBank/DDBJ databases">
        <title>Genomic Encyclopedia of Type Strains, Phase IV (KMG-IV): sequencing the most valuable type-strain genomes for metagenomic binning, comparative biology and taxonomic classification.</title>
        <authorList>
            <person name="Goeker M."/>
        </authorList>
    </citation>
    <scope>NUCLEOTIDE SEQUENCE [LARGE SCALE GENOMIC DNA]</scope>
    <source>
        <strain evidence="1 2">DSM 101791</strain>
    </source>
</reference>
<dbReference type="EMBL" id="JACHFN010000004">
    <property type="protein sequence ID" value="MBB5233901.1"/>
    <property type="molecule type" value="Genomic_DNA"/>
</dbReference>
<comment type="caution">
    <text evidence="1">The sequence shown here is derived from an EMBL/GenBank/DDBJ whole genome shotgun (WGS) entry which is preliminary data.</text>
</comment>
<proteinExistence type="predicted"/>
<dbReference type="Proteomes" id="UP000525389">
    <property type="component" value="Unassembled WGS sequence"/>
</dbReference>
<dbReference type="RefSeq" id="WP_184027058.1">
    <property type="nucleotide sequence ID" value="NZ_JACHFN010000004.1"/>
</dbReference>
<name>A0A7W8LPL7_9DEIO</name>
<dbReference type="Gene3D" id="1.10.10.10">
    <property type="entry name" value="Winged helix-like DNA-binding domain superfamily/Winged helix DNA-binding domain"/>
    <property type="match status" value="1"/>
</dbReference>
<protein>
    <submittedName>
        <fullName evidence="1">DNA-binding transcriptional ArsR family regulator</fullName>
    </submittedName>
</protein>
<dbReference type="AlphaFoldDB" id="A0A7W8LPL7"/>
<organism evidence="1 2">
    <name type="scientific">Deinococcus budaensis</name>
    <dbReference type="NCBI Taxonomy" id="1665626"/>
    <lineage>
        <taxon>Bacteria</taxon>
        <taxon>Thermotogati</taxon>
        <taxon>Deinococcota</taxon>
        <taxon>Deinococci</taxon>
        <taxon>Deinococcales</taxon>
        <taxon>Deinococcaceae</taxon>
        <taxon>Deinococcus</taxon>
    </lineage>
</organism>
<dbReference type="GO" id="GO:0003677">
    <property type="term" value="F:DNA binding"/>
    <property type="evidence" value="ECO:0007669"/>
    <property type="project" value="UniProtKB-KW"/>
</dbReference>
<dbReference type="SUPFAM" id="SSF46785">
    <property type="entry name" value="Winged helix' DNA-binding domain"/>
    <property type="match status" value="1"/>
</dbReference>
<evidence type="ECO:0000313" key="1">
    <source>
        <dbReference type="EMBL" id="MBB5233901.1"/>
    </source>
</evidence>
<sequence length="228" mass="25666">MDRPVLINGVLHHLDPQRAPRLIDGWEMRYLGPFLGREATLSAAARQLGVSLSRLHYQVGRLQEEGLLEVTRLERRGRRELKVYRAVADVVFVPFELLPLETVEVALARADAPWLTFFLRSLARVWREHPGQWGMRVEGTGDGGVRASIVAHPERAVDLADAGMPAVHLGGWVTDLRLDFQEAKALQHELGEVLARYVGRRGAERYLLQVRLAPLLEDPGRVPNVTVR</sequence>
<keyword evidence="2" id="KW-1185">Reference proteome</keyword>
<gene>
    <name evidence="1" type="ORF">HNQ09_001339</name>
</gene>
<dbReference type="InterPro" id="IPR036390">
    <property type="entry name" value="WH_DNA-bd_sf"/>
</dbReference>
<keyword evidence="1" id="KW-0238">DNA-binding</keyword>
<dbReference type="InterPro" id="IPR036388">
    <property type="entry name" value="WH-like_DNA-bd_sf"/>
</dbReference>
<accession>A0A7W8LPL7</accession>
<evidence type="ECO:0000313" key="2">
    <source>
        <dbReference type="Proteomes" id="UP000525389"/>
    </source>
</evidence>